<dbReference type="AlphaFoldDB" id="A0A1H9GBY3"/>
<sequence length="276" mass="27704">MHTIIVSAMKYGEKVAVAGVAAVLIAGTVFVGMLGFGLSQDDGSTEPSTTTASQPAESNASDGDTSENGTTDADDTPKPDDSSDDSPTDNESTDTGTDGGEDDTSGDGGEDSDDGPGTGSDGGDDGGDDGNDDGGESEAAIAVESADIDSGERNDVALTLESAPDGMSGFRSTIGVDTGVTTIENATLAGDFDDISNVSVADDGSSVTVEAVDVGKTVEPGTTDVRLATLTIEGVEPGTTSLRLTSERFQDDDGYRRDVSTTDGEVDVKSTGAAER</sequence>
<keyword evidence="2" id="KW-1133">Transmembrane helix</keyword>
<feature type="transmembrane region" description="Helical" evidence="2">
    <location>
        <begin position="15"/>
        <end position="38"/>
    </location>
</feature>
<feature type="compositionally biased region" description="Polar residues" evidence="1">
    <location>
        <begin position="41"/>
        <end position="69"/>
    </location>
</feature>
<protein>
    <submittedName>
        <fullName evidence="3">Uncharacterized protein</fullName>
    </submittedName>
</protein>
<feature type="region of interest" description="Disordered" evidence="1">
    <location>
        <begin position="41"/>
        <end position="153"/>
    </location>
</feature>
<accession>A0A1H9GBY3</accession>
<reference evidence="4" key="1">
    <citation type="submission" date="2016-10" db="EMBL/GenBank/DDBJ databases">
        <authorList>
            <person name="Varghese N."/>
            <person name="Submissions S."/>
        </authorList>
    </citation>
    <scope>NUCLEOTIDE SEQUENCE [LARGE SCALE GENOMIC DNA]</scope>
    <source>
        <strain evidence="4">DSM 25055</strain>
    </source>
</reference>
<evidence type="ECO:0000313" key="3">
    <source>
        <dbReference type="EMBL" id="SEQ47580.1"/>
    </source>
</evidence>
<dbReference type="STRING" id="1186196.SAMN04489841_1838"/>
<feature type="compositionally biased region" description="Acidic residues" evidence="1">
    <location>
        <begin position="99"/>
        <end position="114"/>
    </location>
</feature>
<dbReference type="Proteomes" id="UP000199114">
    <property type="component" value="Unassembled WGS sequence"/>
</dbReference>
<evidence type="ECO:0000256" key="2">
    <source>
        <dbReference type="SAM" id="Phobius"/>
    </source>
</evidence>
<feature type="region of interest" description="Disordered" evidence="1">
    <location>
        <begin position="238"/>
        <end position="276"/>
    </location>
</feature>
<name>A0A1H9GBY3_9EURY</name>
<gene>
    <name evidence="3" type="ORF">SAMN04489841_1838</name>
</gene>
<feature type="compositionally biased region" description="Acidic residues" evidence="1">
    <location>
        <begin position="82"/>
        <end position="92"/>
    </location>
</feature>
<organism evidence="3 4">
    <name type="scientific">Natrinema salaciae</name>
    <dbReference type="NCBI Taxonomy" id="1186196"/>
    <lineage>
        <taxon>Archaea</taxon>
        <taxon>Methanobacteriati</taxon>
        <taxon>Methanobacteriota</taxon>
        <taxon>Stenosarchaea group</taxon>
        <taxon>Halobacteria</taxon>
        <taxon>Halobacteriales</taxon>
        <taxon>Natrialbaceae</taxon>
        <taxon>Natrinema</taxon>
    </lineage>
</organism>
<keyword evidence="4" id="KW-1185">Reference proteome</keyword>
<keyword evidence="2" id="KW-0812">Transmembrane</keyword>
<evidence type="ECO:0000256" key="1">
    <source>
        <dbReference type="SAM" id="MobiDB-lite"/>
    </source>
</evidence>
<dbReference type="EMBL" id="FOFD01000002">
    <property type="protein sequence ID" value="SEQ47580.1"/>
    <property type="molecule type" value="Genomic_DNA"/>
</dbReference>
<feature type="compositionally biased region" description="Basic and acidic residues" evidence="1">
    <location>
        <begin position="245"/>
        <end position="260"/>
    </location>
</feature>
<proteinExistence type="predicted"/>
<evidence type="ECO:0000313" key="4">
    <source>
        <dbReference type="Proteomes" id="UP000199114"/>
    </source>
</evidence>
<keyword evidence="2" id="KW-0472">Membrane</keyword>
<feature type="compositionally biased region" description="Acidic residues" evidence="1">
    <location>
        <begin position="122"/>
        <end position="136"/>
    </location>
</feature>